<evidence type="ECO:0000313" key="1">
    <source>
        <dbReference type="EMBL" id="ODM12011.1"/>
    </source>
</evidence>
<organism evidence="1 2">
    <name type="scientific">Eisenbergiella tayi</name>
    <dbReference type="NCBI Taxonomy" id="1432052"/>
    <lineage>
        <taxon>Bacteria</taxon>
        <taxon>Bacillati</taxon>
        <taxon>Bacillota</taxon>
        <taxon>Clostridia</taxon>
        <taxon>Lachnospirales</taxon>
        <taxon>Lachnospiraceae</taxon>
        <taxon>Eisenbergiella</taxon>
    </lineage>
</organism>
<dbReference type="GeneID" id="93304037"/>
<evidence type="ECO:0000313" key="2">
    <source>
        <dbReference type="Proteomes" id="UP000095003"/>
    </source>
</evidence>
<protein>
    <submittedName>
        <fullName evidence="1">Uncharacterized protein</fullName>
    </submittedName>
</protein>
<dbReference type="InterPro" id="IPR012341">
    <property type="entry name" value="6hp_glycosidase-like_sf"/>
</dbReference>
<name>A0A1E3AU18_9FIRM</name>
<reference evidence="1 2" key="1">
    <citation type="submission" date="2016-07" db="EMBL/GenBank/DDBJ databases">
        <title>Characterization of isolates of Eisenbergiella tayi derived from blood cultures, using whole genome sequencing.</title>
        <authorList>
            <person name="Burdz T."/>
            <person name="Wiebe D."/>
            <person name="Huynh C."/>
            <person name="Bernard K."/>
        </authorList>
    </citation>
    <scope>NUCLEOTIDE SEQUENCE [LARGE SCALE GENOMIC DNA]</scope>
    <source>
        <strain evidence="1 2">NML 120489</strain>
    </source>
</reference>
<dbReference type="RefSeq" id="WP_069157154.1">
    <property type="nucleotide sequence ID" value="NZ_DBFYTC010000073.1"/>
</dbReference>
<dbReference type="GO" id="GO:0005975">
    <property type="term" value="P:carbohydrate metabolic process"/>
    <property type="evidence" value="ECO:0007669"/>
    <property type="project" value="InterPro"/>
</dbReference>
<comment type="caution">
    <text evidence="1">The sequence shown here is derived from an EMBL/GenBank/DDBJ whole genome shotgun (WGS) entry which is preliminary data.</text>
</comment>
<accession>A0A1E3AU18</accession>
<dbReference type="AlphaFoldDB" id="A0A1E3AU18"/>
<gene>
    <name evidence="1" type="ORF">BEH84_02626</name>
</gene>
<dbReference type="Proteomes" id="UP000095003">
    <property type="component" value="Unassembled WGS sequence"/>
</dbReference>
<sequence>MIQGIIRNGQSIAAVHKFDTVITALEDVKGTWAGIRYQPDFPIDGSEYVFLPACCYNGNRFRSIKKEYPPMFEPEEAAVDMPVTITDVIRQNEDGSGSISVTSGDVSVPCVGIFSKKYRKAVLLYTVQEVNGYNLGLFCGDGVLEIRYPHFREEKQYRAFCMKEKSDPGRDFHKGESITIPYRIYEWDCGSMQAFFHRFFETRKCMEMDDSLPEIESFEEQWELQREKFNTWNYRESGGFYGVGITEEATQIWQPGWVGGGMSSYALMKLGGKNEWERGMSTLRHLFRTQGPSGLFYGMCTQEGELRNDAFGHAGAEDWVLIRKSADVLYFLFKHFRLIQENGQRIPEEFLTGTRKLADRFVALWQEYGQFGQFVNIRTGKIAAGGSTSAGIAPAALVSAYEFFGDPIYLETAKESGEMYFYRDASSGYTTGGPGEILQGPDSESAFGLLESFVRLYEATGEKKWLERSVFMADFCSSWVVSYNFRFPQESEFGRLGMKTVGSVFANVQNKHSAPGICTLSGDSLYKVYLWTGDERYLTLMKEITLTISQYMSREDRPIFSWDSPPRKLLPGIICERVNLSDWEGEKGVGGVFDGSCWCETSNLLVLAEVLPLLRI</sequence>
<dbReference type="Gene3D" id="1.50.10.10">
    <property type="match status" value="1"/>
</dbReference>
<dbReference type="EMBL" id="MCGI01000002">
    <property type="protein sequence ID" value="ODM12011.1"/>
    <property type="molecule type" value="Genomic_DNA"/>
</dbReference>
<dbReference type="InterPro" id="IPR008928">
    <property type="entry name" value="6-hairpin_glycosidase_sf"/>
</dbReference>
<proteinExistence type="predicted"/>
<dbReference type="SUPFAM" id="SSF48208">
    <property type="entry name" value="Six-hairpin glycosidases"/>
    <property type="match status" value="1"/>
</dbReference>